<reference evidence="2 3" key="1">
    <citation type="journal article" date="2019" name="Nat. Ecol. Evol.">
        <title>Megaphylogeny resolves global patterns of mushroom evolution.</title>
        <authorList>
            <person name="Varga T."/>
            <person name="Krizsan K."/>
            <person name="Foldi C."/>
            <person name="Dima B."/>
            <person name="Sanchez-Garcia M."/>
            <person name="Sanchez-Ramirez S."/>
            <person name="Szollosi G.J."/>
            <person name="Szarkandi J.G."/>
            <person name="Papp V."/>
            <person name="Albert L."/>
            <person name="Andreopoulos W."/>
            <person name="Angelini C."/>
            <person name="Antonin V."/>
            <person name="Barry K.W."/>
            <person name="Bougher N.L."/>
            <person name="Buchanan P."/>
            <person name="Buyck B."/>
            <person name="Bense V."/>
            <person name="Catcheside P."/>
            <person name="Chovatia M."/>
            <person name="Cooper J."/>
            <person name="Damon W."/>
            <person name="Desjardin D."/>
            <person name="Finy P."/>
            <person name="Geml J."/>
            <person name="Haridas S."/>
            <person name="Hughes K."/>
            <person name="Justo A."/>
            <person name="Karasinski D."/>
            <person name="Kautmanova I."/>
            <person name="Kiss B."/>
            <person name="Kocsube S."/>
            <person name="Kotiranta H."/>
            <person name="LaButti K.M."/>
            <person name="Lechner B.E."/>
            <person name="Liimatainen K."/>
            <person name="Lipzen A."/>
            <person name="Lukacs Z."/>
            <person name="Mihaltcheva S."/>
            <person name="Morgado L.N."/>
            <person name="Niskanen T."/>
            <person name="Noordeloos M.E."/>
            <person name="Ohm R.A."/>
            <person name="Ortiz-Santana B."/>
            <person name="Ovrebo C."/>
            <person name="Racz N."/>
            <person name="Riley R."/>
            <person name="Savchenko A."/>
            <person name="Shiryaev A."/>
            <person name="Soop K."/>
            <person name="Spirin V."/>
            <person name="Szebenyi C."/>
            <person name="Tomsovsky M."/>
            <person name="Tulloss R.E."/>
            <person name="Uehling J."/>
            <person name="Grigoriev I.V."/>
            <person name="Vagvolgyi C."/>
            <person name="Papp T."/>
            <person name="Martin F.M."/>
            <person name="Miettinen O."/>
            <person name="Hibbett D.S."/>
            <person name="Nagy L.G."/>
        </authorList>
    </citation>
    <scope>NUCLEOTIDE SEQUENCE [LARGE SCALE GENOMIC DNA]</scope>
    <source>
        <strain evidence="2 3">CBS 309.79</strain>
    </source>
</reference>
<evidence type="ECO:0000256" key="1">
    <source>
        <dbReference type="SAM" id="MobiDB-lite"/>
    </source>
</evidence>
<accession>A0A5C3Q3A3</accession>
<sequence>MANGDNRTHPLLNDVRTLYHTEESKSSGASVDALIASSASTFFSALASLGSSPVCPEVLPFSISCPSTYTIPPPGYQDPAAITELGKGRDRPLPDSDMPSAVPPPTAVSPQPQTCVPSFTGDLPPTLDMGLYNSACLIRHAMVEYSLILTIWTRSGGVLAYGKSVPGLIARGLQHLRRRGRRSSLVSR</sequence>
<feature type="region of interest" description="Disordered" evidence="1">
    <location>
        <begin position="78"/>
        <end position="112"/>
    </location>
</feature>
<protein>
    <submittedName>
        <fullName evidence="2">Uncharacterized protein</fullName>
    </submittedName>
</protein>
<dbReference type="AlphaFoldDB" id="A0A5C3Q3A3"/>
<name>A0A5C3Q3A3_9AGAR</name>
<proteinExistence type="predicted"/>
<organism evidence="2 3">
    <name type="scientific">Pterulicium gracile</name>
    <dbReference type="NCBI Taxonomy" id="1884261"/>
    <lineage>
        <taxon>Eukaryota</taxon>
        <taxon>Fungi</taxon>
        <taxon>Dikarya</taxon>
        <taxon>Basidiomycota</taxon>
        <taxon>Agaricomycotina</taxon>
        <taxon>Agaricomycetes</taxon>
        <taxon>Agaricomycetidae</taxon>
        <taxon>Agaricales</taxon>
        <taxon>Pleurotineae</taxon>
        <taxon>Pterulaceae</taxon>
        <taxon>Pterulicium</taxon>
    </lineage>
</organism>
<keyword evidence="3" id="KW-1185">Reference proteome</keyword>
<evidence type="ECO:0000313" key="2">
    <source>
        <dbReference type="EMBL" id="TFK95529.1"/>
    </source>
</evidence>
<dbReference type="EMBL" id="ML178881">
    <property type="protein sequence ID" value="TFK95529.1"/>
    <property type="molecule type" value="Genomic_DNA"/>
</dbReference>
<evidence type="ECO:0000313" key="3">
    <source>
        <dbReference type="Proteomes" id="UP000305067"/>
    </source>
</evidence>
<gene>
    <name evidence="2" type="ORF">BDV98DRAFT_377301</name>
</gene>
<dbReference type="Proteomes" id="UP000305067">
    <property type="component" value="Unassembled WGS sequence"/>
</dbReference>